<keyword evidence="2" id="KW-1185">Reference proteome</keyword>
<dbReference type="RefSeq" id="WP_425344343.1">
    <property type="nucleotide sequence ID" value="NZ_JBGUBD010000002.1"/>
</dbReference>
<proteinExistence type="predicted"/>
<dbReference type="Proteomes" id="UP001575105">
    <property type="component" value="Unassembled WGS sequence"/>
</dbReference>
<comment type="caution">
    <text evidence="1">The sequence shown here is derived from an EMBL/GenBank/DDBJ whole genome shotgun (WGS) entry which is preliminary data.</text>
</comment>
<accession>A0ABV4U1E1</accession>
<protein>
    <submittedName>
        <fullName evidence="1">Uncharacterized protein</fullName>
    </submittedName>
</protein>
<sequence length="117" mass="13689">MSDDRLVTEELLNMVRDECGSRSIRNQLEELEAIEPELKNWVARRTCHVTLLLEASGIASELVSQVDEQMEWMAVVLIEALRRAHYELWLEMAIGSRIEQLDPELSKRVRKRKGRDR</sequence>
<evidence type="ECO:0000313" key="2">
    <source>
        <dbReference type="Proteomes" id="UP001575105"/>
    </source>
</evidence>
<evidence type="ECO:0000313" key="1">
    <source>
        <dbReference type="EMBL" id="MFA9477418.1"/>
    </source>
</evidence>
<dbReference type="EMBL" id="JBGUBD010000002">
    <property type="protein sequence ID" value="MFA9477418.1"/>
    <property type="molecule type" value="Genomic_DNA"/>
</dbReference>
<gene>
    <name evidence="1" type="ORF">ACERK3_03820</name>
</gene>
<reference evidence="1 2" key="1">
    <citation type="submission" date="2024-08" db="EMBL/GenBank/DDBJ databases">
        <title>Whole-genome sequencing of halo(alkali)philic microorganisms from hypersaline lakes.</title>
        <authorList>
            <person name="Sorokin D.Y."/>
            <person name="Merkel A.Y."/>
            <person name="Messina E."/>
            <person name="Yakimov M."/>
        </authorList>
    </citation>
    <scope>NUCLEOTIDE SEQUENCE [LARGE SCALE GENOMIC DNA]</scope>
    <source>
        <strain evidence="1 2">AB-hyl4</strain>
    </source>
</reference>
<organism evidence="1 2">
    <name type="scientific">Natronomicrosphaera hydrolytica</name>
    <dbReference type="NCBI Taxonomy" id="3242702"/>
    <lineage>
        <taxon>Bacteria</taxon>
        <taxon>Pseudomonadati</taxon>
        <taxon>Planctomycetota</taxon>
        <taxon>Phycisphaerae</taxon>
        <taxon>Phycisphaerales</taxon>
        <taxon>Phycisphaeraceae</taxon>
        <taxon>Natronomicrosphaera</taxon>
    </lineage>
</organism>
<name>A0ABV4U1E1_9BACT</name>